<reference evidence="2 3" key="1">
    <citation type="submission" date="2019-06" db="EMBL/GenBank/DDBJ databases">
        <title>Whole genome shotgun sequence of Brevibacillus reuszeri NBRC 15719.</title>
        <authorList>
            <person name="Hosoyama A."/>
            <person name="Uohara A."/>
            <person name="Ohji S."/>
            <person name="Ichikawa N."/>
        </authorList>
    </citation>
    <scope>NUCLEOTIDE SEQUENCE [LARGE SCALE GENOMIC DNA]</scope>
    <source>
        <strain evidence="2 3">NBRC 15719</strain>
    </source>
</reference>
<evidence type="ECO:0000313" key="3">
    <source>
        <dbReference type="Proteomes" id="UP000319578"/>
    </source>
</evidence>
<dbReference type="InterPro" id="IPR011053">
    <property type="entry name" value="Single_hybrid_motif"/>
</dbReference>
<accession>A0ABQ0TJM2</accession>
<sequence length="84" mass="9295">MSQLGLRYDVISPFAGAIERILFRTGERVHEGEVIFTLVDGQKSIDILAPVSGIIDAVEVERGDLVIASMILASIMLRYECERT</sequence>
<organism evidence="2 3">
    <name type="scientific">Brevibacillus reuszeri</name>
    <dbReference type="NCBI Taxonomy" id="54915"/>
    <lineage>
        <taxon>Bacteria</taxon>
        <taxon>Bacillati</taxon>
        <taxon>Bacillota</taxon>
        <taxon>Bacilli</taxon>
        <taxon>Bacillales</taxon>
        <taxon>Paenibacillaceae</taxon>
        <taxon>Brevibacillus</taxon>
    </lineage>
</organism>
<name>A0ABQ0TJM2_9BACL</name>
<evidence type="ECO:0000259" key="1">
    <source>
        <dbReference type="Pfam" id="PF00364"/>
    </source>
</evidence>
<protein>
    <recommendedName>
        <fullName evidence="1">Lipoyl-binding domain-containing protein</fullName>
    </recommendedName>
</protein>
<comment type="caution">
    <text evidence="2">The sequence shown here is derived from an EMBL/GenBank/DDBJ whole genome shotgun (WGS) entry which is preliminary data.</text>
</comment>
<gene>
    <name evidence="2" type="ORF">BRE01_07550</name>
</gene>
<dbReference type="EMBL" id="BJON01000002">
    <property type="protein sequence ID" value="GED67053.1"/>
    <property type="molecule type" value="Genomic_DNA"/>
</dbReference>
<proteinExistence type="predicted"/>
<dbReference type="SUPFAM" id="SSF51230">
    <property type="entry name" value="Single hybrid motif"/>
    <property type="match status" value="1"/>
</dbReference>
<dbReference type="Gene3D" id="2.40.50.100">
    <property type="match status" value="1"/>
</dbReference>
<feature type="domain" description="Lipoyl-binding" evidence="1">
    <location>
        <begin position="12"/>
        <end position="75"/>
    </location>
</feature>
<evidence type="ECO:0000313" key="2">
    <source>
        <dbReference type="EMBL" id="GED67053.1"/>
    </source>
</evidence>
<keyword evidence="3" id="KW-1185">Reference proteome</keyword>
<dbReference type="Proteomes" id="UP000319578">
    <property type="component" value="Unassembled WGS sequence"/>
</dbReference>
<dbReference type="InterPro" id="IPR000089">
    <property type="entry name" value="Biotin_lipoyl"/>
</dbReference>
<dbReference type="Pfam" id="PF00364">
    <property type="entry name" value="Biotin_lipoyl"/>
    <property type="match status" value="1"/>
</dbReference>